<dbReference type="Pfam" id="PF05147">
    <property type="entry name" value="LANC_like"/>
    <property type="match status" value="1"/>
</dbReference>
<dbReference type="EMBL" id="JBHGBT010000021">
    <property type="protein sequence ID" value="MFB4196746.1"/>
    <property type="molecule type" value="Genomic_DNA"/>
</dbReference>
<sequence>MRHSTDHTAELALSTARALLNPERVVAALTPQAAAALSDGLSGTALLHACLSRLGPEFATAADRHWEEAARLLGRASPNGIYTGPGALAASLIIGSGYLADPSRHRTAISKGTAWLSARAQGLAHHQTARTNHGRPGAPWAVYDVIRGLSGIGRVLLAAQAAGYQEEADPGLTAALTTLTTLILTKHGRHPGWWLPAEDHPRTVTVHPSGAATTGLAHGIAGPLAFLSISHTAGQSVPGQDQAIHTAAAWLLDWQDSTGSWPPFITGAELDDTTPQHRAGRRHAWCYGAPGIGRALALAGDAVHERSLAHAGREAIQRLASAPPDGWDTEGPGLCHGSAGILQASTRTGQPVGSAARSLVQHVNAQTIFQFQQVESGVMLDNPGFLAGAAGAALALAEAAGVVESQVSTAWDALLLLS</sequence>
<name>A0ABV4ZRK0_9ACTN</name>
<dbReference type="Proteomes" id="UP001577267">
    <property type="component" value="Unassembled WGS sequence"/>
</dbReference>
<reference evidence="1 2" key="1">
    <citation type="submission" date="2024-09" db="EMBL/GenBank/DDBJ databases">
        <title>Draft genome sequence of multifaceted antimicrobials producing Streptomyces sp. strain FH1.</title>
        <authorList>
            <person name="Hassan F."/>
            <person name="Ali H."/>
            <person name="Hassan N."/>
            <person name="Nawaz A."/>
        </authorList>
    </citation>
    <scope>NUCLEOTIDE SEQUENCE [LARGE SCALE GENOMIC DNA]</scope>
    <source>
        <strain evidence="1 2">FH1</strain>
    </source>
</reference>
<organism evidence="1 2">
    <name type="scientific">Streptomyces carpaticus</name>
    <dbReference type="NCBI Taxonomy" id="285558"/>
    <lineage>
        <taxon>Bacteria</taxon>
        <taxon>Bacillati</taxon>
        <taxon>Actinomycetota</taxon>
        <taxon>Actinomycetes</taxon>
        <taxon>Kitasatosporales</taxon>
        <taxon>Streptomycetaceae</taxon>
        <taxon>Streptomyces</taxon>
    </lineage>
</organism>
<dbReference type="Gene3D" id="1.50.10.20">
    <property type="match status" value="1"/>
</dbReference>
<proteinExistence type="predicted"/>
<evidence type="ECO:0000313" key="2">
    <source>
        <dbReference type="Proteomes" id="UP001577267"/>
    </source>
</evidence>
<dbReference type="SMART" id="SM01260">
    <property type="entry name" value="LANC_like"/>
    <property type="match status" value="1"/>
</dbReference>
<keyword evidence="2" id="KW-1185">Reference proteome</keyword>
<dbReference type="RefSeq" id="WP_375064873.1">
    <property type="nucleotide sequence ID" value="NZ_JBHGBT010000021.1"/>
</dbReference>
<comment type="caution">
    <text evidence="1">The sequence shown here is derived from an EMBL/GenBank/DDBJ whole genome shotgun (WGS) entry which is preliminary data.</text>
</comment>
<evidence type="ECO:0000313" key="1">
    <source>
        <dbReference type="EMBL" id="MFB4196746.1"/>
    </source>
</evidence>
<dbReference type="PRINTS" id="PR01955">
    <property type="entry name" value="LANCFRANKIA"/>
</dbReference>
<gene>
    <name evidence="1" type="ORF">ACE11A_20600</name>
</gene>
<dbReference type="SUPFAM" id="SSF158745">
    <property type="entry name" value="LanC-like"/>
    <property type="match status" value="1"/>
</dbReference>
<dbReference type="CDD" id="cd04793">
    <property type="entry name" value="LanC"/>
    <property type="match status" value="1"/>
</dbReference>
<protein>
    <submittedName>
        <fullName evidence="1">Lanthionine synthetase C family protein</fullName>
    </submittedName>
</protein>
<dbReference type="PRINTS" id="PR01950">
    <property type="entry name" value="LANCSUPER"/>
</dbReference>
<accession>A0ABV4ZRK0</accession>
<dbReference type="InterPro" id="IPR007822">
    <property type="entry name" value="LANC-like"/>
</dbReference>
<dbReference type="InterPro" id="IPR033889">
    <property type="entry name" value="LanC"/>
</dbReference>